<evidence type="ECO:0000313" key="10">
    <source>
        <dbReference type="Proteomes" id="UP001241072"/>
    </source>
</evidence>
<evidence type="ECO:0000256" key="1">
    <source>
        <dbReference type="ARBA" id="ARBA00010165"/>
    </source>
</evidence>
<dbReference type="SUPFAM" id="SSF56112">
    <property type="entry name" value="Protein kinase-like (PK-like)"/>
    <property type="match status" value="1"/>
</dbReference>
<comment type="similarity">
    <text evidence="1">Belongs to the methylthioribose kinase family.</text>
</comment>
<keyword evidence="10" id="KW-1185">Reference proteome</keyword>
<dbReference type="PANTHER" id="PTHR34273">
    <property type="entry name" value="METHYLTHIORIBOSE KINASE"/>
    <property type="match status" value="1"/>
</dbReference>
<evidence type="ECO:0000256" key="7">
    <source>
        <dbReference type="ARBA" id="ARBA00022840"/>
    </source>
</evidence>
<dbReference type="InterPro" id="IPR009212">
    <property type="entry name" value="Methylthioribose_kinase"/>
</dbReference>
<dbReference type="Gene3D" id="3.30.200.20">
    <property type="entry name" value="Phosphorylase Kinase, domain 1"/>
    <property type="match status" value="1"/>
</dbReference>
<evidence type="ECO:0000256" key="2">
    <source>
        <dbReference type="ARBA" id="ARBA00011738"/>
    </source>
</evidence>
<keyword evidence="7" id="KW-0067">ATP-binding</keyword>
<reference evidence="9 10" key="1">
    <citation type="submission" date="2023-07" db="EMBL/GenBank/DDBJ databases">
        <title>Protaetiibacter sp. nov WY-16 isolated from soil.</title>
        <authorList>
            <person name="Liu B."/>
            <person name="Wan Y."/>
        </authorList>
    </citation>
    <scope>NUCLEOTIDE SEQUENCE [LARGE SCALE GENOMIC DNA]</scope>
    <source>
        <strain evidence="9 10">WY-16</strain>
    </source>
</reference>
<feature type="domain" description="Aminoglycoside phosphotransferase" evidence="8">
    <location>
        <begin position="164"/>
        <end position="266"/>
    </location>
</feature>
<dbReference type="EC" id="2.7.1.100" evidence="3"/>
<dbReference type="PANTHER" id="PTHR34273:SF2">
    <property type="entry name" value="METHYLTHIORIBOSE KINASE"/>
    <property type="match status" value="1"/>
</dbReference>
<comment type="subunit">
    <text evidence="2">Homodimer.</text>
</comment>
<gene>
    <name evidence="9" type="primary">mtnK</name>
    <name evidence="9" type="ORF">Q5716_15540</name>
</gene>
<dbReference type="InterPro" id="IPR002575">
    <property type="entry name" value="Aminoglycoside_PTrfase"/>
</dbReference>
<keyword evidence="6 9" id="KW-0418">Kinase</keyword>
<dbReference type="RefSeq" id="WP_305004074.1">
    <property type="nucleotide sequence ID" value="NZ_JAUQUB010000007.1"/>
</dbReference>
<keyword evidence="5" id="KW-0547">Nucleotide-binding</keyword>
<dbReference type="EMBL" id="JAUQUB010000007">
    <property type="protein sequence ID" value="MDO7883646.1"/>
    <property type="molecule type" value="Genomic_DNA"/>
</dbReference>
<dbReference type="Proteomes" id="UP001241072">
    <property type="component" value="Unassembled WGS sequence"/>
</dbReference>
<dbReference type="Pfam" id="PF01636">
    <property type="entry name" value="APH"/>
    <property type="match status" value="1"/>
</dbReference>
<protein>
    <recommendedName>
        <fullName evidence="3">S-methyl-5-thioribose kinase</fullName>
        <ecNumber evidence="3">2.7.1.100</ecNumber>
    </recommendedName>
</protein>
<sequence length="398" mass="42886">MTVPVLTVATVPEYIAARPHLAAQVDPSTLSVIEVGDGNLNLVFIARDASGRSITLKQSLPYVRLVGESWPLSQDRILAEGRGYDAAVAHSPDTIPAYFGLDVESRTIAMEDLSGWTVWRRALNEGRISPGAAAVIGRHVARVAFGTSAFGLESDALIAARAGAANPDLCKITEDLVFTHPYVDHDGNSWVPELEDAVLALREGELTDHAAALKYTFMTRSEALLHGDLHTGSVFVPNGPSESPAKIFDLEFGFYGPVGFDLGAFFGNTLLAQARSVVLERPAEFQGWLAGLVGETWSSFESEFRRLWPSRVDPFFSDAVLEEWLRSTWQDAVGFGGLKAIRRIVGLAKASDIQSLDPSQHVAAATAVLHTARAWVEGRELVATPAQLAERTAAGLGL</sequence>
<evidence type="ECO:0000256" key="5">
    <source>
        <dbReference type="ARBA" id="ARBA00022741"/>
    </source>
</evidence>
<accession>A0ABT9BV26</accession>
<evidence type="ECO:0000256" key="6">
    <source>
        <dbReference type="ARBA" id="ARBA00022777"/>
    </source>
</evidence>
<proteinExistence type="inferred from homology"/>
<dbReference type="Gene3D" id="3.90.1200.10">
    <property type="match status" value="1"/>
</dbReference>
<evidence type="ECO:0000259" key="8">
    <source>
        <dbReference type="Pfam" id="PF01636"/>
    </source>
</evidence>
<dbReference type="GO" id="GO:0046522">
    <property type="term" value="F:S-methyl-5-thioribose kinase activity"/>
    <property type="evidence" value="ECO:0007669"/>
    <property type="project" value="UniProtKB-EC"/>
</dbReference>
<name>A0ABT9BV26_9MICO</name>
<keyword evidence="4 9" id="KW-0808">Transferase</keyword>
<organism evidence="9 10">
    <name type="scientific">Antiquaquibacter soli</name>
    <dbReference type="NCBI Taxonomy" id="3064523"/>
    <lineage>
        <taxon>Bacteria</taxon>
        <taxon>Bacillati</taxon>
        <taxon>Actinomycetota</taxon>
        <taxon>Actinomycetes</taxon>
        <taxon>Micrococcales</taxon>
        <taxon>Microbacteriaceae</taxon>
        <taxon>Antiquaquibacter</taxon>
    </lineage>
</organism>
<evidence type="ECO:0000256" key="3">
    <source>
        <dbReference type="ARBA" id="ARBA00012128"/>
    </source>
</evidence>
<dbReference type="InterPro" id="IPR011009">
    <property type="entry name" value="Kinase-like_dom_sf"/>
</dbReference>
<dbReference type="NCBIfam" id="TIGR01767">
    <property type="entry name" value="MTRK"/>
    <property type="match status" value="1"/>
</dbReference>
<evidence type="ECO:0000313" key="9">
    <source>
        <dbReference type="EMBL" id="MDO7883646.1"/>
    </source>
</evidence>
<comment type="caution">
    <text evidence="9">The sequence shown here is derived from an EMBL/GenBank/DDBJ whole genome shotgun (WGS) entry which is preliminary data.</text>
</comment>
<evidence type="ECO:0000256" key="4">
    <source>
        <dbReference type="ARBA" id="ARBA00022679"/>
    </source>
</evidence>